<accession>A0ABR3T444</accession>
<evidence type="ECO:0000256" key="1">
    <source>
        <dbReference type="SAM" id="MobiDB-lite"/>
    </source>
</evidence>
<dbReference type="InterPro" id="IPR056632">
    <property type="entry name" value="DUF7730"/>
</dbReference>
<dbReference type="PANTHER" id="PTHR42085:SF8">
    <property type="entry name" value="F-BOX DOMAIN-CONTAINING PROTEIN"/>
    <property type="match status" value="1"/>
</dbReference>
<name>A0ABR3T444_9PEZI</name>
<proteinExistence type="predicted"/>
<dbReference type="PANTHER" id="PTHR42085">
    <property type="entry name" value="F-BOX DOMAIN-CONTAINING PROTEIN"/>
    <property type="match status" value="1"/>
</dbReference>
<protein>
    <recommendedName>
        <fullName evidence="2">DUF7730 domain-containing protein</fullName>
    </recommendedName>
</protein>
<dbReference type="InterPro" id="IPR038883">
    <property type="entry name" value="AN11006-like"/>
</dbReference>
<organism evidence="3 4">
    <name type="scientific">Neofusicoccum ribis</name>
    <dbReference type="NCBI Taxonomy" id="45134"/>
    <lineage>
        <taxon>Eukaryota</taxon>
        <taxon>Fungi</taxon>
        <taxon>Dikarya</taxon>
        <taxon>Ascomycota</taxon>
        <taxon>Pezizomycotina</taxon>
        <taxon>Dothideomycetes</taxon>
        <taxon>Dothideomycetes incertae sedis</taxon>
        <taxon>Botryosphaeriales</taxon>
        <taxon>Botryosphaeriaceae</taxon>
        <taxon>Neofusicoccum</taxon>
    </lineage>
</organism>
<reference evidence="3 4" key="1">
    <citation type="submission" date="2024-02" db="EMBL/GenBank/DDBJ databases">
        <title>De novo assembly and annotation of 12 fungi associated with fruit tree decline syndrome in Ontario, Canada.</title>
        <authorList>
            <person name="Sulman M."/>
            <person name="Ellouze W."/>
            <person name="Ilyukhin E."/>
        </authorList>
    </citation>
    <scope>NUCLEOTIDE SEQUENCE [LARGE SCALE GENOMIC DNA]</scope>
    <source>
        <strain evidence="3 4">M1-105</strain>
    </source>
</reference>
<feature type="domain" description="DUF7730" evidence="2">
    <location>
        <begin position="51"/>
        <end position="179"/>
    </location>
</feature>
<feature type="region of interest" description="Disordered" evidence="1">
    <location>
        <begin position="1"/>
        <end position="34"/>
    </location>
</feature>
<gene>
    <name evidence="3" type="ORF">SLS56_002381</name>
</gene>
<dbReference type="Proteomes" id="UP001521116">
    <property type="component" value="Unassembled WGS sequence"/>
</dbReference>
<sequence>MPSTGFDEPPLSGTGDSSHDSDAPDPNTTLTDGPMSGCQVIIIKPKVPFPLLKLPREIRDEIYAYAMTPNVFKHPRLEQNPLNNGCIQFEQMTDPPRCRRATLKSHWRFSRRMRDIFVHHESVTPDLLLTNKQIHQEALPVLYGRNCFQIFSPDHDSFSAFLQQVGNSSKYIRNLRLEHFWEKPDSCKHLESFVHLRRLSIGSPCDLDDERVLNPAKAARLFFDKAFRWISGVASTQEDKDQLCALKYFEADCPKSCSSECPGEDVMRNGISCQWMEEFRNELKRIIVSRSGVVIPFLKFPRNIRDMIYTYAMEYQGHWATKRGGSDELYIGKDRVTGRLTRDLGCGCLEGQNHAFYHACHKLSESLTPGLLRVSHQVYWEFVQLLYGLRLFSPNYEDLEAFLECIGTLTYISAKWTSAHIPRTVPSFTSSSTLKSCG</sequence>
<evidence type="ECO:0000259" key="2">
    <source>
        <dbReference type="Pfam" id="PF24864"/>
    </source>
</evidence>
<dbReference type="EMBL" id="JAJVDC020000016">
    <property type="protein sequence ID" value="KAL1634371.1"/>
    <property type="molecule type" value="Genomic_DNA"/>
</dbReference>
<keyword evidence="4" id="KW-1185">Reference proteome</keyword>
<evidence type="ECO:0000313" key="3">
    <source>
        <dbReference type="EMBL" id="KAL1634371.1"/>
    </source>
</evidence>
<comment type="caution">
    <text evidence="3">The sequence shown here is derived from an EMBL/GenBank/DDBJ whole genome shotgun (WGS) entry which is preliminary data.</text>
</comment>
<dbReference type="Pfam" id="PF24864">
    <property type="entry name" value="DUF7730"/>
    <property type="match status" value="1"/>
</dbReference>
<evidence type="ECO:0000313" key="4">
    <source>
        <dbReference type="Proteomes" id="UP001521116"/>
    </source>
</evidence>